<evidence type="ECO:0000259" key="12">
    <source>
        <dbReference type="PROSITE" id="PS51094"/>
    </source>
</evidence>
<evidence type="ECO:0000313" key="13">
    <source>
        <dbReference type="EMBL" id="MFD2420648.1"/>
    </source>
</evidence>
<keyword evidence="8" id="KW-0418">Kinase</keyword>
<evidence type="ECO:0000256" key="6">
    <source>
        <dbReference type="ARBA" id="ARBA00022679"/>
    </source>
</evidence>
<keyword evidence="5 13" id="KW-0762">Sugar transport</keyword>
<dbReference type="RefSeq" id="WP_378268816.1">
    <property type="nucleotide sequence ID" value="NZ_JBHUKR010000020.1"/>
</dbReference>
<evidence type="ECO:0000313" key="14">
    <source>
        <dbReference type="Proteomes" id="UP001597417"/>
    </source>
</evidence>
<evidence type="ECO:0000256" key="5">
    <source>
        <dbReference type="ARBA" id="ARBA00022597"/>
    </source>
</evidence>
<dbReference type="InterPro" id="IPR050893">
    <property type="entry name" value="Sugar_PTS"/>
</dbReference>
<dbReference type="InterPro" id="IPR002178">
    <property type="entry name" value="PTS_EIIA_type-2_dom"/>
</dbReference>
<evidence type="ECO:0000256" key="11">
    <source>
        <dbReference type="ARBA" id="ARBA00030962"/>
    </source>
</evidence>
<evidence type="ECO:0000256" key="1">
    <source>
        <dbReference type="ARBA" id="ARBA00002434"/>
    </source>
</evidence>
<feature type="domain" description="PTS EIIA type-2" evidence="12">
    <location>
        <begin position="9"/>
        <end position="148"/>
    </location>
</feature>
<dbReference type="PANTHER" id="PTHR30181:SF2">
    <property type="entry name" value="PTS SYSTEM MANNITOL-SPECIFIC EIICBA COMPONENT"/>
    <property type="match status" value="1"/>
</dbReference>
<keyword evidence="4" id="KW-0597">Phosphoprotein</keyword>
<protein>
    <recommendedName>
        <fullName evidence="2">Mannitol-specific phosphotransferase enzyme IIA component</fullName>
    </recommendedName>
    <alternativeName>
        <fullName evidence="10">EIIA</fullName>
    </alternativeName>
    <alternativeName>
        <fullName evidence="11">EIII</fullName>
    </alternativeName>
    <alternativeName>
        <fullName evidence="9">PTS system mannitol-specific EIIA component</fullName>
    </alternativeName>
</protein>
<dbReference type="PANTHER" id="PTHR30181">
    <property type="entry name" value="MANNITOL PERMEASE IIC COMPONENT"/>
    <property type="match status" value="1"/>
</dbReference>
<name>A0ABW5G010_9PSEU</name>
<evidence type="ECO:0000256" key="10">
    <source>
        <dbReference type="ARBA" id="ARBA00030956"/>
    </source>
</evidence>
<keyword evidence="6" id="KW-0808">Transferase</keyword>
<dbReference type="PROSITE" id="PS51094">
    <property type="entry name" value="PTS_EIIA_TYPE_2"/>
    <property type="match status" value="1"/>
</dbReference>
<dbReference type="Gene3D" id="3.40.930.10">
    <property type="entry name" value="Mannitol-specific EII, Chain A"/>
    <property type="match status" value="1"/>
</dbReference>
<evidence type="ECO:0000256" key="4">
    <source>
        <dbReference type="ARBA" id="ARBA00022553"/>
    </source>
</evidence>
<dbReference type="EMBL" id="JBHUKR010000020">
    <property type="protein sequence ID" value="MFD2420648.1"/>
    <property type="molecule type" value="Genomic_DNA"/>
</dbReference>
<dbReference type="CDD" id="cd00211">
    <property type="entry name" value="PTS_IIA_fru"/>
    <property type="match status" value="1"/>
</dbReference>
<comment type="caution">
    <text evidence="13">The sequence shown here is derived from an EMBL/GenBank/DDBJ whole genome shotgun (WGS) entry which is preliminary data.</text>
</comment>
<dbReference type="Proteomes" id="UP001597417">
    <property type="component" value="Unassembled WGS sequence"/>
</dbReference>
<keyword evidence="3" id="KW-0813">Transport</keyword>
<proteinExistence type="predicted"/>
<accession>A0ABW5G010</accession>
<evidence type="ECO:0000256" key="8">
    <source>
        <dbReference type="ARBA" id="ARBA00022777"/>
    </source>
</evidence>
<evidence type="ECO:0000256" key="2">
    <source>
        <dbReference type="ARBA" id="ARBA00014783"/>
    </source>
</evidence>
<organism evidence="13 14">
    <name type="scientific">Amycolatopsis pigmentata</name>
    <dbReference type="NCBI Taxonomy" id="450801"/>
    <lineage>
        <taxon>Bacteria</taxon>
        <taxon>Bacillati</taxon>
        <taxon>Actinomycetota</taxon>
        <taxon>Actinomycetes</taxon>
        <taxon>Pseudonocardiales</taxon>
        <taxon>Pseudonocardiaceae</taxon>
        <taxon>Amycolatopsis</taxon>
    </lineage>
</organism>
<evidence type="ECO:0000256" key="3">
    <source>
        <dbReference type="ARBA" id="ARBA00022448"/>
    </source>
</evidence>
<dbReference type="PROSITE" id="PS00372">
    <property type="entry name" value="PTS_EIIA_TYPE_2_HIS"/>
    <property type="match status" value="1"/>
</dbReference>
<keyword evidence="7" id="KW-0598">Phosphotransferase system</keyword>
<comment type="function">
    <text evidence="1">The phosphoenolpyruvate-dependent sugar phosphotransferase system (sugar PTS), a major carbohydrate active transport system, catalyzes the phosphorylation of incoming sugar substrates concomitantly with their translocation across the cell membrane. The enzyme II CmtAB PTS system is involved in D-mannitol transport.</text>
</comment>
<sequence>MSIDGSCRPVLRREGIRLGRVASGRHDAIGQCGRLLLELGAVEKPYLDAMYAREAETTTYLGEGVAIPHGIQAGRPYVRHTSLVVIQFPGGVDWDGHDVRLCVGIAAKDDRHLTILARLARLLADGGAAARLRDASEVATVASLLRAVAEEAGSPGL</sequence>
<keyword evidence="14" id="KW-1185">Reference proteome</keyword>
<evidence type="ECO:0000256" key="9">
    <source>
        <dbReference type="ARBA" id="ARBA00029908"/>
    </source>
</evidence>
<gene>
    <name evidence="13" type="ORF">ACFSXZ_30400</name>
</gene>
<dbReference type="SUPFAM" id="SSF55804">
    <property type="entry name" value="Phoshotransferase/anion transport protein"/>
    <property type="match status" value="1"/>
</dbReference>
<dbReference type="InterPro" id="IPR016152">
    <property type="entry name" value="PTrfase/Anion_transptr"/>
</dbReference>
<evidence type="ECO:0000256" key="7">
    <source>
        <dbReference type="ARBA" id="ARBA00022683"/>
    </source>
</evidence>
<reference evidence="14" key="1">
    <citation type="journal article" date="2019" name="Int. J. Syst. Evol. Microbiol.">
        <title>The Global Catalogue of Microorganisms (GCM) 10K type strain sequencing project: providing services to taxonomists for standard genome sequencing and annotation.</title>
        <authorList>
            <consortium name="The Broad Institute Genomics Platform"/>
            <consortium name="The Broad Institute Genome Sequencing Center for Infectious Disease"/>
            <person name="Wu L."/>
            <person name="Ma J."/>
        </authorList>
    </citation>
    <scope>NUCLEOTIDE SEQUENCE [LARGE SCALE GENOMIC DNA]</scope>
    <source>
        <strain evidence="14">CGMCC 4.7645</strain>
    </source>
</reference>
<dbReference type="Pfam" id="PF00359">
    <property type="entry name" value="PTS_EIIA_2"/>
    <property type="match status" value="1"/>
</dbReference>